<dbReference type="Proteomes" id="UP000494106">
    <property type="component" value="Unassembled WGS sequence"/>
</dbReference>
<sequence>MEITAAFLFLFNFVVIGTKCADFQCDVTYALKITSSVSGCEDFKNDFMDCTDLILGTEKGDVGNIAKLGGKVVTAADISCDFDCEVDIWKVLDMGNEYMYNMKVNFGSSLKDTDAPWYPVLKNLNITECPVPSNVFEMAELELSLDCVKDVLTHEFCGDYRIQFCFIDVTDKISCHTLDICIFEVEADDC</sequence>
<accession>A0A8S1AS13</accession>
<feature type="chain" id="PRO_5036273114" evidence="1">
    <location>
        <begin position="21"/>
        <end position="190"/>
    </location>
</feature>
<proteinExistence type="predicted"/>
<evidence type="ECO:0000313" key="4">
    <source>
        <dbReference type="Proteomes" id="UP000494106"/>
    </source>
</evidence>
<dbReference type="Proteomes" id="UP000494256">
    <property type="component" value="Unassembled WGS sequence"/>
</dbReference>
<gene>
    <name evidence="3" type="ORF">APLA_LOCUS12266</name>
    <name evidence="2" type="ORF">APLA_LOCUS1525</name>
</gene>
<dbReference type="AlphaFoldDB" id="A0A8S1AS13"/>
<feature type="signal peptide" evidence="1">
    <location>
        <begin position="1"/>
        <end position="20"/>
    </location>
</feature>
<name>A0A8S1AS13_ARCPL</name>
<evidence type="ECO:0000313" key="2">
    <source>
        <dbReference type="EMBL" id="CAB3223238.1"/>
    </source>
</evidence>
<reference evidence="4 5" key="1">
    <citation type="submission" date="2020-04" db="EMBL/GenBank/DDBJ databases">
        <authorList>
            <person name="Wallbank WR R."/>
            <person name="Pardo Diaz C."/>
            <person name="Kozak K."/>
            <person name="Martin S."/>
            <person name="Jiggins C."/>
            <person name="Moest M."/>
            <person name="Warren A I."/>
            <person name="Byers J.R.P. K."/>
            <person name="Montejo-Kovacevich G."/>
            <person name="Yen C E."/>
        </authorList>
    </citation>
    <scope>NUCLEOTIDE SEQUENCE [LARGE SCALE GENOMIC DNA]</scope>
</reference>
<evidence type="ECO:0000313" key="3">
    <source>
        <dbReference type="EMBL" id="CAB3247980.1"/>
    </source>
</evidence>
<dbReference type="EMBL" id="CADEBC010000135">
    <property type="protein sequence ID" value="CAB3223238.1"/>
    <property type="molecule type" value="Genomic_DNA"/>
</dbReference>
<keyword evidence="1" id="KW-0732">Signal</keyword>
<keyword evidence="4" id="KW-1185">Reference proteome</keyword>
<dbReference type="OrthoDB" id="7358562at2759"/>
<organism evidence="3 5">
    <name type="scientific">Arctia plantaginis</name>
    <name type="common">Wood tiger moth</name>
    <name type="synonym">Phalaena plantaginis</name>
    <dbReference type="NCBI Taxonomy" id="874455"/>
    <lineage>
        <taxon>Eukaryota</taxon>
        <taxon>Metazoa</taxon>
        <taxon>Ecdysozoa</taxon>
        <taxon>Arthropoda</taxon>
        <taxon>Hexapoda</taxon>
        <taxon>Insecta</taxon>
        <taxon>Pterygota</taxon>
        <taxon>Neoptera</taxon>
        <taxon>Endopterygota</taxon>
        <taxon>Lepidoptera</taxon>
        <taxon>Glossata</taxon>
        <taxon>Ditrysia</taxon>
        <taxon>Noctuoidea</taxon>
        <taxon>Erebidae</taxon>
        <taxon>Arctiinae</taxon>
        <taxon>Arctia</taxon>
    </lineage>
</organism>
<evidence type="ECO:0000256" key="1">
    <source>
        <dbReference type="SAM" id="SignalP"/>
    </source>
</evidence>
<dbReference type="EMBL" id="CADEBD010000337">
    <property type="protein sequence ID" value="CAB3247980.1"/>
    <property type="molecule type" value="Genomic_DNA"/>
</dbReference>
<comment type="caution">
    <text evidence="3">The sequence shown here is derived from an EMBL/GenBank/DDBJ whole genome shotgun (WGS) entry which is preliminary data.</text>
</comment>
<evidence type="ECO:0000313" key="5">
    <source>
        <dbReference type="Proteomes" id="UP000494256"/>
    </source>
</evidence>
<protein>
    <submittedName>
        <fullName evidence="3">Uncharacterized protein</fullName>
    </submittedName>
</protein>